<sequence>MTRSARDIVNSHLPNPQADSNNQPDDTEATGNESVGLYDYLPNDPRSREYVTGPRGCVPTEPNIQYRTRRNSEESTRRKANDTRARNQSLRTTQGSQSASQQLRTGGSPERAEPTPAHAEAISSASQRRSTQRRGRSQTTRTRSASPPVRSTGSHSQTATQPEQPTQASESQYTYEYNTLDHNGLVSFAKEKFGIDVQGCDTQTIIRRLQLAKTEQTSEVELSGQSTSILVLSPTPFQVSSRWSQDVVRPLPGHPSRKRSPAASGLSDGSSKRHRTENLVENTDTESETDNTGDNEAPPRAPPLPTRDATPATVLDSEPSVTSSHRSVTQSPYSRISLLPADAAEAAQAQAPTDRDQTAEVDEVSETEFDSALNTSQHATPGSSHTPRTYGGPCSHRLPDPEASAEASTERFTPSQLIRRERSRAVAAKAHAEMATLARGRRRSRLFATALRGPVVRPQARPPLGARSNAVGQRMGGPRQLNPVSAARADMVAFSRAVAQGEATSLVESVGRQSQRTARCAPPASRPSDELLDDDEEMLAQAEAYAKGKWP</sequence>
<evidence type="ECO:0000313" key="3">
    <source>
        <dbReference type="Proteomes" id="UP000027456"/>
    </source>
</evidence>
<feature type="compositionally biased region" description="Acidic residues" evidence="1">
    <location>
        <begin position="283"/>
        <end position="293"/>
    </location>
</feature>
<feature type="compositionally biased region" description="Polar residues" evidence="1">
    <location>
        <begin position="12"/>
        <end position="33"/>
    </location>
</feature>
<dbReference type="HOGENOM" id="CLU_494851_0_0_1"/>
<evidence type="ECO:0000313" key="2">
    <source>
        <dbReference type="EMBL" id="KEP44974.1"/>
    </source>
</evidence>
<feature type="region of interest" description="Disordered" evidence="1">
    <location>
        <begin position="1"/>
        <end position="171"/>
    </location>
</feature>
<feature type="compositionally biased region" description="Polar residues" evidence="1">
    <location>
        <begin position="86"/>
        <end position="105"/>
    </location>
</feature>
<proteinExistence type="predicted"/>
<keyword evidence="3" id="KW-1185">Reference proteome</keyword>
<feature type="compositionally biased region" description="Low complexity" evidence="1">
    <location>
        <begin position="157"/>
        <end position="168"/>
    </location>
</feature>
<evidence type="ECO:0000256" key="1">
    <source>
        <dbReference type="SAM" id="MobiDB-lite"/>
    </source>
</evidence>
<feature type="region of interest" description="Disordered" evidence="1">
    <location>
        <begin position="239"/>
        <end position="413"/>
    </location>
</feature>
<dbReference type="OrthoDB" id="3249407at2759"/>
<feature type="compositionally biased region" description="Acidic residues" evidence="1">
    <location>
        <begin position="359"/>
        <end position="369"/>
    </location>
</feature>
<feature type="non-terminal residue" evidence="2">
    <location>
        <position position="551"/>
    </location>
</feature>
<reference evidence="2 3" key="1">
    <citation type="submission" date="2013-12" db="EMBL/GenBank/DDBJ databases">
        <authorList>
            <person name="Cubeta M."/>
            <person name="Pakala S."/>
            <person name="Fedorova N."/>
            <person name="Thomas E."/>
            <person name="Dean R."/>
            <person name="Jabaji S."/>
            <person name="Neate S."/>
            <person name="Toda T."/>
            <person name="Tavantzis S."/>
            <person name="Vilgalys R."/>
            <person name="Bharathan N."/>
            <person name="Pakala S."/>
            <person name="Losada L.S."/>
            <person name="Zafar N."/>
            <person name="Nierman W."/>
        </authorList>
    </citation>
    <scope>NUCLEOTIDE SEQUENCE [LARGE SCALE GENOMIC DNA]</scope>
    <source>
        <strain evidence="2 3">123E</strain>
    </source>
</reference>
<accession>A0A074RDU4</accession>
<feature type="compositionally biased region" description="Polar residues" evidence="1">
    <location>
        <begin position="319"/>
        <end position="334"/>
    </location>
</feature>
<protein>
    <submittedName>
        <fullName evidence="2">Uncharacterized protein</fullName>
    </submittedName>
</protein>
<dbReference type="AlphaFoldDB" id="A0A074RDU4"/>
<feature type="compositionally biased region" description="Polar residues" evidence="1">
    <location>
        <begin position="372"/>
        <end position="387"/>
    </location>
</feature>
<feature type="region of interest" description="Disordered" evidence="1">
    <location>
        <begin position="509"/>
        <end position="533"/>
    </location>
</feature>
<gene>
    <name evidence="2" type="ORF">V565_337380</name>
</gene>
<name>A0A074RDU4_9AGAM</name>
<dbReference type="Proteomes" id="UP000027456">
    <property type="component" value="Unassembled WGS sequence"/>
</dbReference>
<feature type="compositionally biased region" description="Basic and acidic residues" evidence="1">
    <location>
        <begin position="70"/>
        <end position="85"/>
    </location>
</feature>
<dbReference type="STRING" id="1423351.A0A074RDU4"/>
<feature type="compositionally biased region" description="Low complexity" evidence="1">
    <location>
        <begin position="341"/>
        <end position="351"/>
    </location>
</feature>
<dbReference type="EMBL" id="AZST01002442">
    <property type="protein sequence ID" value="KEP44974.1"/>
    <property type="molecule type" value="Genomic_DNA"/>
</dbReference>
<organism evidence="2 3">
    <name type="scientific">Rhizoctonia solani 123E</name>
    <dbReference type="NCBI Taxonomy" id="1423351"/>
    <lineage>
        <taxon>Eukaryota</taxon>
        <taxon>Fungi</taxon>
        <taxon>Dikarya</taxon>
        <taxon>Basidiomycota</taxon>
        <taxon>Agaricomycotina</taxon>
        <taxon>Agaricomycetes</taxon>
        <taxon>Cantharellales</taxon>
        <taxon>Ceratobasidiaceae</taxon>
        <taxon>Rhizoctonia</taxon>
    </lineage>
</organism>
<feature type="region of interest" description="Disordered" evidence="1">
    <location>
        <begin position="458"/>
        <end position="478"/>
    </location>
</feature>
<comment type="caution">
    <text evidence="2">The sequence shown here is derived from an EMBL/GenBank/DDBJ whole genome shotgun (WGS) entry which is preliminary data.</text>
</comment>
<feature type="compositionally biased region" description="Low complexity" evidence="1">
    <location>
        <begin position="137"/>
        <end position="146"/>
    </location>
</feature>